<name>A0ABQ6NWT7_9BACL</name>
<gene>
    <name evidence="7" type="primary">ugtP</name>
    <name evidence="7" type="ORF">PghCCS26_61240</name>
</gene>
<dbReference type="NCBIfam" id="NF010135">
    <property type="entry name" value="PRK13609.1"/>
    <property type="match status" value="1"/>
</dbReference>
<proteinExistence type="inferred from homology"/>
<evidence type="ECO:0000259" key="5">
    <source>
        <dbReference type="Pfam" id="PF04101"/>
    </source>
</evidence>
<dbReference type="InterPro" id="IPR009695">
    <property type="entry name" value="Diacylglyc_glucosyltr_N"/>
</dbReference>
<organism evidence="7 8">
    <name type="scientific">Paenibacillus glycanilyticus</name>
    <dbReference type="NCBI Taxonomy" id="126569"/>
    <lineage>
        <taxon>Bacteria</taxon>
        <taxon>Bacillati</taxon>
        <taxon>Bacillota</taxon>
        <taxon>Bacilli</taxon>
        <taxon>Bacillales</taxon>
        <taxon>Paenibacillaceae</taxon>
        <taxon>Paenibacillus</taxon>
    </lineage>
</organism>
<protein>
    <submittedName>
        <fullName evidence="7">Processive diacylglycerol beta-glucosyltransferase</fullName>
    </submittedName>
</protein>
<evidence type="ECO:0000256" key="1">
    <source>
        <dbReference type="ARBA" id="ARBA00004370"/>
    </source>
</evidence>
<evidence type="ECO:0000259" key="6">
    <source>
        <dbReference type="Pfam" id="PF06925"/>
    </source>
</evidence>
<evidence type="ECO:0000313" key="7">
    <source>
        <dbReference type="EMBL" id="GMK48994.1"/>
    </source>
</evidence>
<dbReference type="PANTHER" id="PTHR43025">
    <property type="entry name" value="MONOGALACTOSYLDIACYLGLYCEROL SYNTHASE"/>
    <property type="match status" value="1"/>
</dbReference>
<dbReference type="Proteomes" id="UP001285921">
    <property type="component" value="Unassembled WGS sequence"/>
</dbReference>
<keyword evidence="3" id="KW-0328">Glycosyltransferase</keyword>
<comment type="subcellular location">
    <subcellularLocation>
        <location evidence="1">Membrane</location>
    </subcellularLocation>
</comment>
<keyword evidence="8" id="KW-1185">Reference proteome</keyword>
<feature type="domain" description="Diacylglycerol glucosyltransferase N-terminal" evidence="6">
    <location>
        <begin position="23"/>
        <end position="191"/>
    </location>
</feature>
<dbReference type="Pfam" id="PF06925">
    <property type="entry name" value="MGDG_synth"/>
    <property type="match status" value="1"/>
</dbReference>
<dbReference type="InterPro" id="IPR050519">
    <property type="entry name" value="Glycosyltransf_28_UgtP"/>
</dbReference>
<evidence type="ECO:0000256" key="3">
    <source>
        <dbReference type="ARBA" id="ARBA00022676"/>
    </source>
</evidence>
<dbReference type="InterPro" id="IPR007235">
    <property type="entry name" value="Glyco_trans_28_C"/>
</dbReference>
<comment type="similarity">
    <text evidence="2">Belongs to the glycosyltransferase 28 family.</text>
</comment>
<dbReference type="SUPFAM" id="SSF53756">
    <property type="entry name" value="UDP-Glycosyltransferase/glycogen phosphorylase"/>
    <property type="match status" value="1"/>
</dbReference>
<dbReference type="EMBL" id="BTCL01000043">
    <property type="protein sequence ID" value="GMK48994.1"/>
    <property type="molecule type" value="Genomic_DNA"/>
</dbReference>
<dbReference type="Pfam" id="PF04101">
    <property type="entry name" value="Glyco_tran_28_C"/>
    <property type="match status" value="1"/>
</dbReference>
<dbReference type="RefSeq" id="WP_317982391.1">
    <property type="nucleotide sequence ID" value="NZ_BTCL01000043.1"/>
</dbReference>
<accession>A0ABQ6NWT7</accession>
<evidence type="ECO:0000256" key="2">
    <source>
        <dbReference type="ARBA" id="ARBA00006962"/>
    </source>
</evidence>
<keyword evidence="4" id="KW-0808">Transferase</keyword>
<evidence type="ECO:0000256" key="4">
    <source>
        <dbReference type="ARBA" id="ARBA00022679"/>
    </source>
</evidence>
<dbReference type="Gene3D" id="3.40.50.2000">
    <property type="entry name" value="Glycogen Phosphorylase B"/>
    <property type="match status" value="1"/>
</dbReference>
<reference evidence="7 8" key="1">
    <citation type="submission" date="2023-05" db="EMBL/GenBank/DDBJ databases">
        <title>Draft genome of Paenibacillus sp. CCS26.</title>
        <authorList>
            <person name="Akita H."/>
            <person name="Shinto Y."/>
            <person name="Kimura Z."/>
        </authorList>
    </citation>
    <scope>NUCLEOTIDE SEQUENCE [LARGE SCALE GENOMIC DNA]</scope>
    <source>
        <strain evidence="7 8">CCS26</strain>
    </source>
</reference>
<feature type="domain" description="Glycosyl transferase family 28 C-terminal" evidence="5">
    <location>
        <begin position="240"/>
        <end position="374"/>
    </location>
</feature>
<dbReference type="PANTHER" id="PTHR43025:SF3">
    <property type="entry name" value="MONOGALACTOSYLDIACYLGLYCEROL SYNTHASE 1, CHLOROPLASTIC"/>
    <property type="match status" value="1"/>
</dbReference>
<sequence>MVRANNGYQPKVLILYASYGEGHLQAAKAIRDALEEAGNNRTVMVDLMAESHPWLNEMTRRVYLKSYTHIPHLYGWVYDVTRPMKHNSLFGGFLHSFGRDKIKKLLQKEQPDAVIHTFPFFALPALHRRRLSKTIHPGATIPSYTVITDFDLHRRWVHPGIGRYFVATDDLKQELGSLGIHPGRVSVTGIPLGRGFQSSLTPSFELFEKYGLHPEKPVILLMPGAQGVMPDCDELCRLLLEQHPHAQIALVCGRNSLLRTSIADQFRYHPSADRLHLFGFVDQVHELMSLATCLVSKPGGVTLAEAIWAGLPLFLYRPVPGQEKKNARYLQSKGAATISYDPEGLATSIIELIRNPDQLQRSKIAVQRLQKEEAAAGSIAHHILQECGWNAKFGQRYS</sequence>
<evidence type="ECO:0000313" key="8">
    <source>
        <dbReference type="Proteomes" id="UP001285921"/>
    </source>
</evidence>
<comment type="caution">
    <text evidence="7">The sequence shown here is derived from an EMBL/GenBank/DDBJ whole genome shotgun (WGS) entry which is preliminary data.</text>
</comment>